<comment type="caution">
    <text evidence="1">The sequence shown here is derived from an EMBL/GenBank/DDBJ whole genome shotgun (WGS) entry which is preliminary data.</text>
</comment>
<reference evidence="1 2" key="1">
    <citation type="submission" date="2024-01" db="EMBL/GenBank/DDBJ databases">
        <title>The genomes of 5 underutilized Papilionoideae crops provide insights into root nodulation and disease resistance.</title>
        <authorList>
            <person name="Yuan L."/>
        </authorList>
    </citation>
    <scope>NUCLEOTIDE SEQUENCE [LARGE SCALE GENOMIC DNA]</scope>
    <source>
        <strain evidence="1">LY-2023</strain>
        <tissue evidence="1">Leaf</tissue>
    </source>
</reference>
<proteinExistence type="predicted"/>
<dbReference type="EMBL" id="JAYKXN010000001">
    <property type="protein sequence ID" value="KAK7319461.1"/>
    <property type="molecule type" value="Genomic_DNA"/>
</dbReference>
<sequence>MSASFVSLILFLEVYIWLGNKRTNAEIDSIALCHSNLLTKMIIILWLFWSIKGNWGPTLHPPWACAFVLSFKVHAGIYSKVPRKFPDVWQSVHKERRA</sequence>
<evidence type="ECO:0000313" key="1">
    <source>
        <dbReference type="EMBL" id="KAK7319461.1"/>
    </source>
</evidence>
<dbReference type="Proteomes" id="UP001359559">
    <property type="component" value="Unassembled WGS sequence"/>
</dbReference>
<accession>A0AAN9Q1Z7</accession>
<keyword evidence="2" id="KW-1185">Reference proteome</keyword>
<evidence type="ECO:0000313" key="2">
    <source>
        <dbReference type="Proteomes" id="UP001359559"/>
    </source>
</evidence>
<organism evidence="1 2">
    <name type="scientific">Clitoria ternatea</name>
    <name type="common">Butterfly pea</name>
    <dbReference type="NCBI Taxonomy" id="43366"/>
    <lineage>
        <taxon>Eukaryota</taxon>
        <taxon>Viridiplantae</taxon>
        <taxon>Streptophyta</taxon>
        <taxon>Embryophyta</taxon>
        <taxon>Tracheophyta</taxon>
        <taxon>Spermatophyta</taxon>
        <taxon>Magnoliopsida</taxon>
        <taxon>eudicotyledons</taxon>
        <taxon>Gunneridae</taxon>
        <taxon>Pentapetalae</taxon>
        <taxon>rosids</taxon>
        <taxon>fabids</taxon>
        <taxon>Fabales</taxon>
        <taxon>Fabaceae</taxon>
        <taxon>Papilionoideae</taxon>
        <taxon>50 kb inversion clade</taxon>
        <taxon>NPAAA clade</taxon>
        <taxon>indigoferoid/millettioid clade</taxon>
        <taxon>Phaseoleae</taxon>
        <taxon>Clitoria</taxon>
    </lineage>
</organism>
<dbReference type="AlphaFoldDB" id="A0AAN9Q1Z7"/>
<protein>
    <submittedName>
        <fullName evidence="1">Uncharacterized protein</fullName>
    </submittedName>
</protein>
<gene>
    <name evidence="1" type="ORF">RJT34_04182</name>
</gene>
<name>A0AAN9Q1Z7_CLITE</name>